<dbReference type="UniPathway" id="UPA01057">
    <property type="reaction ID" value="UER00900"/>
</dbReference>
<evidence type="ECO:0000313" key="9">
    <source>
        <dbReference type="Proteomes" id="UP000264980"/>
    </source>
</evidence>
<evidence type="ECO:0000313" key="7">
    <source>
        <dbReference type="EMBL" id="KKF35213.1"/>
    </source>
</evidence>
<name>A0A0M2KDA4_9GAMM</name>
<dbReference type="NCBIfam" id="TIGR03695">
    <property type="entry name" value="menH_SHCHC"/>
    <property type="match status" value="1"/>
</dbReference>
<dbReference type="RefSeq" id="WP_016189979.1">
    <property type="nucleotide sequence ID" value="NZ_CP013970.1"/>
</dbReference>
<comment type="function">
    <text evidence="3">Catalyzes a proton abstraction reaction that results in 2,5-elimination of pyruvate from 2-succinyl-5-enolpyruvyl-6-hydroxy-3-cyclohexene-1-carboxylate (SEPHCHC) and the formation of 2-succinyl-6-hydroxy-2,4-cyclohexadiene-1-carboxylate (SHCHC).</text>
</comment>
<evidence type="ECO:0000256" key="2">
    <source>
        <dbReference type="ARBA" id="ARBA00023239"/>
    </source>
</evidence>
<evidence type="ECO:0000256" key="4">
    <source>
        <dbReference type="NCBIfam" id="TIGR03695"/>
    </source>
</evidence>
<dbReference type="Gene3D" id="3.40.50.1820">
    <property type="entry name" value="alpha/beta hydrolase"/>
    <property type="match status" value="1"/>
</dbReference>
<comment type="pathway">
    <text evidence="3">Quinol/quinone metabolism; menaquinone biosynthesis.</text>
</comment>
<dbReference type="Pfam" id="PF00561">
    <property type="entry name" value="Abhydrolase_1"/>
    <property type="match status" value="1"/>
</dbReference>
<dbReference type="SUPFAM" id="SSF53474">
    <property type="entry name" value="alpha/beta-Hydrolases"/>
    <property type="match status" value="1"/>
</dbReference>
<dbReference type="GO" id="GO:0009234">
    <property type="term" value="P:menaquinone biosynthetic process"/>
    <property type="evidence" value="ECO:0007669"/>
    <property type="project" value="UniProtKB-UniRule"/>
</dbReference>
<dbReference type="EMBL" id="JXNU01000003">
    <property type="protein sequence ID" value="KKF35213.1"/>
    <property type="molecule type" value="Genomic_DNA"/>
</dbReference>
<evidence type="ECO:0000259" key="5">
    <source>
        <dbReference type="Pfam" id="PF00561"/>
    </source>
</evidence>
<comment type="catalytic activity">
    <reaction evidence="3">
        <text>5-enolpyruvoyl-6-hydroxy-2-succinyl-cyclohex-3-ene-1-carboxylate = (1R,6R)-6-hydroxy-2-succinyl-cyclohexa-2,4-diene-1-carboxylate + pyruvate</text>
        <dbReference type="Rhea" id="RHEA:25597"/>
        <dbReference type="ChEBI" id="CHEBI:15361"/>
        <dbReference type="ChEBI" id="CHEBI:58689"/>
        <dbReference type="ChEBI" id="CHEBI:58818"/>
        <dbReference type="EC" id="4.2.99.20"/>
    </reaction>
</comment>
<evidence type="ECO:0000313" key="8">
    <source>
        <dbReference type="Proteomes" id="UP000033924"/>
    </source>
</evidence>
<dbReference type="NCBIfam" id="NF008340">
    <property type="entry name" value="PRK11126.1"/>
    <property type="match status" value="1"/>
</dbReference>
<dbReference type="STRING" id="65700.SY86_06875"/>
<sequence length="254" mass="28557">MILHACWRGSHHNPRPVLVWLHGFLGSGEDWRSVQADFDGWPQLSIDLPGHSGSGDQRAGDFDTLCTQLKATLAHHQVQRYWLIGYSLGGRLALYYACRHAQAGLQGVVVEGAHYGLASATAREQRLVHDRRWAAKFHHQPLKLTLEEWYQQSVFADLTVRQRDTLVSLRACHHPDALACALLAMSLARQPFLLPELHRLPRLHFLCGERDHKFRQLTEQASLPLTVVPDAGHNAHRANPSAFAAILAHQIINV</sequence>
<reference evidence="7 8" key="1">
    <citation type="submission" date="2015-01" db="EMBL/GenBank/DDBJ databases">
        <title>Erwinia tracheiphila.</title>
        <authorList>
            <person name="Shapiro L.R."/>
        </authorList>
    </citation>
    <scope>NUCLEOTIDE SEQUENCE [LARGE SCALE GENOMIC DNA]</scope>
    <source>
        <strain evidence="7 8">BuffGH</strain>
    </source>
</reference>
<dbReference type="EC" id="4.2.99.20" evidence="3 4"/>
<gene>
    <name evidence="3" type="primary">menH</name>
    <name evidence="6" type="ORF">AV903_11140</name>
    <name evidence="7" type="ORF">SY86_06875</name>
</gene>
<accession>A0A0M2KDA4</accession>
<comment type="subunit">
    <text evidence="3">Monomer.</text>
</comment>
<keyword evidence="1 3" id="KW-0474">Menaquinone biosynthesis</keyword>
<dbReference type="InterPro" id="IPR000073">
    <property type="entry name" value="AB_hydrolase_1"/>
</dbReference>
<dbReference type="AlphaFoldDB" id="A0A0M2KDA4"/>
<protein>
    <recommendedName>
        <fullName evidence="3 4">2-succinyl-6-hydroxy-2,4-cyclohexadiene-1-carboxylate synthase</fullName>
        <shortName evidence="3">SHCHC synthase</shortName>
        <ecNumber evidence="3 4">4.2.99.20</ecNumber>
    </recommendedName>
</protein>
<evidence type="ECO:0000256" key="1">
    <source>
        <dbReference type="ARBA" id="ARBA00022428"/>
    </source>
</evidence>
<keyword evidence="8" id="KW-1185">Reference proteome</keyword>
<reference evidence="6 9" key="2">
    <citation type="submission" date="2016-01" db="EMBL/GenBank/DDBJ databases">
        <authorList>
            <person name="Oliw E.H."/>
        </authorList>
    </citation>
    <scope>NUCLEOTIDE SEQUENCE [LARGE SCALE GENOMIC DNA]</scope>
    <source>
        <strain evidence="6 9">MDcuke</strain>
    </source>
</reference>
<comment type="similarity">
    <text evidence="3">Belongs to the AB hydrolase superfamily. MenH family.</text>
</comment>
<organism evidence="7 8">
    <name type="scientific">Erwinia tracheiphila</name>
    <dbReference type="NCBI Taxonomy" id="65700"/>
    <lineage>
        <taxon>Bacteria</taxon>
        <taxon>Pseudomonadati</taxon>
        <taxon>Pseudomonadota</taxon>
        <taxon>Gammaproteobacteria</taxon>
        <taxon>Enterobacterales</taxon>
        <taxon>Erwiniaceae</taxon>
        <taxon>Erwinia</taxon>
    </lineage>
</organism>
<dbReference type="Proteomes" id="UP000264980">
    <property type="component" value="Chromosome"/>
</dbReference>
<comment type="pathway">
    <text evidence="3">Quinol/quinone metabolism; 1,4-dihydroxy-2-naphthoate biosynthesis; 1,4-dihydroxy-2-naphthoate from chorismate: step 3/7.</text>
</comment>
<dbReference type="EMBL" id="CP013970">
    <property type="protein sequence ID" value="AXF76470.1"/>
    <property type="molecule type" value="Genomic_DNA"/>
</dbReference>
<dbReference type="InterPro" id="IPR022485">
    <property type="entry name" value="SHCHC_synthase_MenH"/>
</dbReference>
<dbReference type="GO" id="GO:0070205">
    <property type="term" value="F:2-succinyl-6-hydroxy-2,4-cyclohexadiene-1-carboxylate synthase activity"/>
    <property type="evidence" value="ECO:0007669"/>
    <property type="project" value="UniProtKB-UniRule"/>
</dbReference>
<proteinExistence type="inferred from homology"/>
<dbReference type="HAMAP" id="MF_01660">
    <property type="entry name" value="MenH"/>
    <property type="match status" value="1"/>
</dbReference>
<dbReference type="UniPathway" id="UPA00079"/>
<dbReference type="PATRIC" id="fig|65700.7.peg.1745"/>
<dbReference type="Proteomes" id="UP000033924">
    <property type="component" value="Unassembled WGS sequence"/>
</dbReference>
<dbReference type="PANTHER" id="PTHR42916">
    <property type="entry name" value="2-SUCCINYL-5-ENOLPYRUVYL-6-HYDROXY-3-CYCLOHEXENE-1-CARBOXYLATE SYNTHASE"/>
    <property type="match status" value="1"/>
</dbReference>
<keyword evidence="2 3" id="KW-0456">Lyase</keyword>
<evidence type="ECO:0000256" key="3">
    <source>
        <dbReference type="HAMAP-Rule" id="MF_01660"/>
    </source>
</evidence>
<feature type="domain" description="AB hydrolase-1" evidence="5">
    <location>
        <begin position="16"/>
        <end position="124"/>
    </location>
</feature>
<evidence type="ECO:0000313" key="6">
    <source>
        <dbReference type="EMBL" id="AXF76470.1"/>
    </source>
</evidence>
<dbReference type="PANTHER" id="PTHR42916:SF1">
    <property type="entry name" value="PROTEIN PHYLLO, CHLOROPLASTIC"/>
    <property type="match status" value="1"/>
</dbReference>
<dbReference type="InterPro" id="IPR029058">
    <property type="entry name" value="AB_hydrolase_fold"/>
</dbReference>